<feature type="region of interest" description="Disordered" evidence="1">
    <location>
        <begin position="381"/>
        <end position="441"/>
    </location>
</feature>
<comment type="caution">
    <text evidence="2">The sequence shown here is derived from an EMBL/GenBank/DDBJ whole genome shotgun (WGS) entry which is preliminary data.</text>
</comment>
<evidence type="ECO:0000256" key="1">
    <source>
        <dbReference type="SAM" id="MobiDB-lite"/>
    </source>
</evidence>
<feature type="compositionally biased region" description="Acidic residues" evidence="1">
    <location>
        <begin position="419"/>
        <end position="430"/>
    </location>
</feature>
<organism evidence="2 3">
    <name type="scientific">Mesobacillus subterraneus</name>
    <dbReference type="NCBI Taxonomy" id="285983"/>
    <lineage>
        <taxon>Bacteria</taxon>
        <taxon>Bacillati</taxon>
        <taxon>Bacillota</taxon>
        <taxon>Bacilli</taxon>
        <taxon>Bacillales</taxon>
        <taxon>Bacillaceae</taxon>
        <taxon>Mesobacillus</taxon>
    </lineage>
</organism>
<dbReference type="PANTHER" id="PTHR35788">
    <property type="entry name" value="EXPORTED PROTEIN-RELATED"/>
    <property type="match status" value="1"/>
</dbReference>
<dbReference type="RefSeq" id="WP_125481868.1">
    <property type="nucleotide sequence ID" value="NZ_RSFW01000027.1"/>
</dbReference>
<dbReference type="Proteomes" id="UP000279911">
    <property type="component" value="Unassembled WGS sequence"/>
</dbReference>
<evidence type="ECO:0000313" key="2">
    <source>
        <dbReference type="EMBL" id="RSD23320.1"/>
    </source>
</evidence>
<accession>A0A3R9EX01</accession>
<dbReference type="InterPro" id="IPR052913">
    <property type="entry name" value="Glycopeptide_resist_protein"/>
</dbReference>
<name>A0A3R9EX01_9BACI</name>
<proteinExistence type="predicted"/>
<dbReference type="OrthoDB" id="2691125at2"/>
<dbReference type="AlphaFoldDB" id="A0A3R9EX01"/>
<reference evidence="3" key="1">
    <citation type="submission" date="2018-12" db="EMBL/GenBank/DDBJ databases">
        <title>Bacillus chawlae sp. nov., Bacillus glennii sp. nov., and Bacillus saganii sp. nov. Isolated from the Vehicle Assembly Building at Kennedy Space Center where the Viking Spacecraft were Assembled.</title>
        <authorList>
            <person name="Seuylemezian A."/>
            <person name="Vaishampayan P."/>
        </authorList>
    </citation>
    <scope>NUCLEOTIDE SEQUENCE [LARGE SCALE GENOMIC DNA]</scope>
    <source>
        <strain evidence="3">DSM 13966</strain>
    </source>
</reference>
<dbReference type="PANTHER" id="PTHR35788:SF1">
    <property type="entry name" value="EXPORTED PROTEIN"/>
    <property type="match status" value="1"/>
</dbReference>
<dbReference type="EMBL" id="RSFW01000027">
    <property type="protein sequence ID" value="RSD23320.1"/>
    <property type="molecule type" value="Genomic_DNA"/>
</dbReference>
<protein>
    <submittedName>
        <fullName evidence="2">Uncharacterized protein</fullName>
    </submittedName>
</protein>
<sequence>MQMHKILKISLIVLAFSLFIYSLTYFGASAKGSQAADAVGYSDMTYIGGTNVSNKTKDEARVLLETQWSEWAAKAEIELNYKEQSYLASAAANLTFLTEETIKSAIDGQKNDLRIAVDNLDKVLPETIMDRLNHAELERDLAAAISRLDEKISINLNSYLPEEERIKISSAVVRLEDENEEILAFVKSVPSIELAPEKPFSLGAFVEEMKVDQFSDLTYNKIASAIYQSVLPTNFIISERHISSQLPTYAEPGFEAKVRFNRNLDLVFINPNTTPYTFEFNFNETELVVVLKGAPLLYQYSIHTDGKQEFKPRTIKQYSPLQESGEKSVEVEGSPGSIVKVIRETRNDKGELLKTELLSEDFYPPVHRVEVHPLMAVVQKTTGGSEGDGTVDLPGAGEEPSDSQNSQNDAAPPVKDGNGPEEEAGQEDDGGLYGKPNEEPK</sequence>
<gene>
    <name evidence="2" type="ORF">EJA10_20325</name>
</gene>
<evidence type="ECO:0000313" key="3">
    <source>
        <dbReference type="Proteomes" id="UP000279911"/>
    </source>
</evidence>